<keyword evidence="1" id="KW-0472">Membrane</keyword>
<dbReference type="RefSeq" id="XP_014858860.1">
    <property type="nucleotide sequence ID" value="XM_015003374.1"/>
</dbReference>
<dbReference type="OrthoDB" id="9373743at2759"/>
<dbReference type="Proteomes" id="UP000261480">
    <property type="component" value="Unplaced"/>
</dbReference>
<dbReference type="AlphaFoldDB" id="A0A3B3WI30"/>
<keyword evidence="3" id="KW-1185">Reference proteome</keyword>
<evidence type="ECO:0008006" key="4">
    <source>
        <dbReference type="Google" id="ProtNLM"/>
    </source>
</evidence>
<dbReference type="PANTHER" id="PTHR15570">
    <property type="entry name" value="G0/G1 SWITCH PROTEIN 2"/>
    <property type="match status" value="1"/>
</dbReference>
<name>A0A3B3WI30_9TELE</name>
<evidence type="ECO:0000313" key="3">
    <source>
        <dbReference type="Proteomes" id="UP000261480"/>
    </source>
</evidence>
<keyword evidence="1" id="KW-0812">Transmembrane</keyword>
<evidence type="ECO:0000256" key="1">
    <source>
        <dbReference type="SAM" id="Phobius"/>
    </source>
</evidence>
<sequence length="171" mass="19029">MTVVPHEYASGLRELTWLFSALNCRIFSCLSTIKIEPNTLGRSRLWYVLQAGSSNPNMESISDIIPFAKDLLSLKPTRSMLKIYMLGSTLAVLGMVGGMVEMIFLPFAEDRTIEEELEQLLIENKKKKDVPTADTTSVRTEDVMAVVMSEAKVKHPGSALQRSSANRLYAS</sequence>
<dbReference type="Ensembl" id="ENSPMET00000012537.1">
    <property type="protein sequence ID" value="ENSPMEP00000002423.1"/>
    <property type="gene ID" value="ENSPMEG00000003469.1"/>
</dbReference>
<feature type="transmembrane region" description="Helical" evidence="1">
    <location>
        <begin position="83"/>
        <end position="107"/>
    </location>
</feature>
<dbReference type="CTD" id="50486"/>
<keyword evidence="1" id="KW-1133">Transmembrane helix</keyword>
<proteinExistence type="predicted"/>
<accession>A0A3B3WI30</accession>
<dbReference type="GeneID" id="106927663"/>
<dbReference type="PANTHER" id="PTHR15570:SF2">
    <property type="entry name" value="G0_G1 SWITCH PROTEIN 2"/>
    <property type="match status" value="1"/>
</dbReference>
<dbReference type="Pfam" id="PF15103">
    <property type="entry name" value="G0-G1_switch_2"/>
    <property type="match status" value="1"/>
</dbReference>
<reference evidence="2" key="1">
    <citation type="submission" date="2025-08" db="UniProtKB">
        <authorList>
            <consortium name="Ensembl"/>
        </authorList>
    </citation>
    <scope>IDENTIFICATION</scope>
</reference>
<protein>
    <recommendedName>
        <fullName evidence="4">G0/G1 switch 2</fullName>
    </recommendedName>
</protein>
<organism evidence="2 3">
    <name type="scientific">Poecilia mexicana</name>
    <dbReference type="NCBI Taxonomy" id="48701"/>
    <lineage>
        <taxon>Eukaryota</taxon>
        <taxon>Metazoa</taxon>
        <taxon>Chordata</taxon>
        <taxon>Craniata</taxon>
        <taxon>Vertebrata</taxon>
        <taxon>Euteleostomi</taxon>
        <taxon>Actinopterygii</taxon>
        <taxon>Neopterygii</taxon>
        <taxon>Teleostei</taxon>
        <taxon>Neoteleostei</taxon>
        <taxon>Acanthomorphata</taxon>
        <taxon>Ovalentaria</taxon>
        <taxon>Atherinomorphae</taxon>
        <taxon>Cyprinodontiformes</taxon>
        <taxon>Poeciliidae</taxon>
        <taxon>Poeciliinae</taxon>
        <taxon>Poecilia</taxon>
    </lineage>
</organism>
<dbReference type="KEGG" id="pmei:106927663"/>
<dbReference type="STRING" id="48701.ENSPMEP00000002423"/>
<dbReference type="InterPro" id="IPR016821">
    <property type="entry name" value="G0S2"/>
</dbReference>
<reference evidence="2" key="2">
    <citation type="submission" date="2025-09" db="UniProtKB">
        <authorList>
            <consortium name="Ensembl"/>
        </authorList>
    </citation>
    <scope>IDENTIFICATION</scope>
</reference>
<evidence type="ECO:0000313" key="2">
    <source>
        <dbReference type="Ensembl" id="ENSPMEP00000002423.1"/>
    </source>
</evidence>